<name>A0A7Y0L1R6_9FIRM</name>
<dbReference type="Gene3D" id="3.30.1330.120">
    <property type="entry name" value="2-methylcitrate dehydratase PrpD"/>
    <property type="match status" value="1"/>
</dbReference>
<dbReference type="Pfam" id="PF19305">
    <property type="entry name" value="MmgE_PrpD_C"/>
    <property type="match status" value="1"/>
</dbReference>
<dbReference type="GO" id="GO:0016829">
    <property type="term" value="F:lyase activity"/>
    <property type="evidence" value="ECO:0007669"/>
    <property type="project" value="InterPro"/>
</dbReference>
<dbReference type="InterPro" id="IPR042188">
    <property type="entry name" value="MmgE/PrpD_sf_2"/>
</dbReference>
<dbReference type="Pfam" id="PF03972">
    <property type="entry name" value="MmgE_PrpD_N"/>
    <property type="match status" value="1"/>
</dbReference>
<keyword evidence="5" id="KW-1185">Reference proteome</keyword>
<comment type="similarity">
    <text evidence="1">Belongs to the PrpD family.</text>
</comment>
<dbReference type="EMBL" id="JABBVZ010000007">
    <property type="protein sequence ID" value="NMP21412.1"/>
    <property type="molecule type" value="Genomic_DNA"/>
</dbReference>
<dbReference type="PANTHER" id="PTHR16943:SF8">
    <property type="entry name" value="2-METHYLCITRATE DEHYDRATASE"/>
    <property type="match status" value="1"/>
</dbReference>
<feature type="domain" description="MmgE/PrpD N-terminal" evidence="2">
    <location>
        <begin position="25"/>
        <end position="227"/>
    </location>
</feature>
<protein>
    <submittedName>
        <fullName evidence="4">MmgE/PrpD family protein</fullName>
    </submittedName>
</protein>
<feature type="domain" description="MmgE/PrpD C-terminal" evidence="3">
    <location>
        <begin position="260"/>
        <end position="415"/>
    </location>
</feature>
<dbReference type="AlphaFoldDB" id="A0A7Y0L1R6"/>
<comment type="caution">
    <text evidence="4">The sequence shown here is derived from an EMBL/GenBank/DDBJ whole genome shotgun (WGS) entry which is preliminary data.</text>
</comment>
<dbReference type="Gene3D" id="1.10.4100.10">
    <property type="entry name" value="2-methylcitrate dehydratase PrpD"/>
    <property type="match status" value="1"/>
</dbReference>
<dbReference type="PANTHER" id="PTHR16943">
    <property type="entry name" value="2-METHYLCITRATE DEHYDRATASE-RELATED"/>
    <property type="match status" value="1"/>
</dbReference>
<proteinExistence type="inferred from homology"/>
<accession>A0A7Y0L1R6</accession>
<dbReference type="InterPro" id="IPR045337">
    <property type="entry name" value="MmgE_PrpD_C"/>
</dbReference>
<dbReference type="InterPro" id="IPR042183">
    <property type="entry name" value="MmgE/PrpD_sf_1"/>
</dbReference>
<organism evidence="4 5">
    <name type="scientific">Sulfobacillus harzensis</name>
    <dbReference type="NCBI Taxonomy" id="2729629"/>
    <lineage>
        <taxon>Bacteria</taxon>
        <taxon>Bacillati</taxon>
        <taxon>Bacillota</taxon>
        <taxon>Clostridia</taxon>
        <taxon>Eubacteriales</taxon>
        <taxon>Clostridiales Family XVII. Incertae Sedis</taxon>
        <taxon>Sulfobacillus</taxon>
    </lineage>
</organism>
<sequence>MPGIEREFLDRVLPLLAVTAIPVRTYQVLVDTVVVMARGAKEPEIRELARLWALPEGPSHLLAGGGELRTTPERAALVNAAGGTFLELDEGVRPTGHPGIHLVPALLAAAEVDASTLSMEAFSRSLLFGYEVTARLARALAFAPTVHPHGHIGSVGAAAAIAYLRGHDADTIARSMALAASLPLRTDWRPCFTGHTVRNSYTGVGAGLGYWAVELAEAGFTAEPSAIESLLAPALGGGLDREAFLMDGDWAISRGYHKFYAGCALTHGASEAALAIAHRAKLVPEDIAMVEVEVPERFMRTAGLPNGSRLSAKFSIPWAVAGALLTGRADESLYEAAALNDEAIRSVARRVVSRPAADLSEAFPERAGARVRVRLTSGELLNAFCEEPQGGVSRPASWDNLRIKALSLLPELDEQDWRALKAVDNHRTVGAWWTTVLEILHDRRTQNG</sequence>
<reference evidence="4 5" key="1">
    <citation type="submission" date="2020-04" db="EMBL/GenBank/DDBJ databases">
        <authorList>
            <person name="Zhang R."/>
            <person name="Schippers A."/>
        </authorList>
    </citation>
    <scope>NUCLEOTIDE SEQUENCE [LARGE SCALE GENOMIC DNA]</scope>
    <source>
        <strain evidence="4 5">DSM 109850</strain>
    </source>
</reference>
<evidence type="ECO:0000313" key="4">
    <source>
        <dbReference type="EMBL" id="NMP21412.1"/>
    </source>
</evidence>
<dbReference type="InterPro" id="IPR036148">
    <property type="entry name" value="MmgE/PrpD_sf"/>
</dbReference>
<dbReference type="InterPro" id="IPR005656">
    <property type="entry name" value="MmgE_PrpD"/>
</dbReference>
<dbReference type="SUPFAM" id="SSF103378">
    <property type="entry name" value="2-methylcitrate dehydratase PrpD"/>
    <property type="match status" value="1"/>
</dbReference>
<evidence type="ECO:0000256" key="1">
    <source>
        <dbReference type="ARBA" id="ARBA00006174"/>
    </source>
</evidence>
<dbReference type="Proteomes" id="UP000533476">
    <property type="component" value="Unassembled WGS sequence"/>
</dbReference>
<gene>
    <name evidence="4" type="ORF">HIJ39_03445</name>
</gene>
<evidence type="ECO:0000313" key="5">
    <source>
        <dbReference type="Proteomes" id="UP000533476"/>
    </source>
</evidence>
<evidence type="ECO:0000259" key="2">
    <source>
        <dbReference type="Pfam" id="PF03972"/>
    </source>
</evidence>
<evidence type="ECO:0000259" key="3">
    <source>
        <dbReference type="Pfam" id="PF19305"/>
    </source>
</evidence>
<dbReference type="RefSeq" id="WP_169096736.1">
    <property type="nucleotide sequence ID" value="NZ_JABBVZ010000007.1"/>
</dbReference>
<dbReference type="InterPro" id="IPR045336">
    <property type="entry name" value="MmgE_PrpD_N"/>
</dbReference>